<dbReference type="Proteomes" id="UP001322481">
    <property type="component" value="Chromosome"/>
</dbReference>
<evidence type="ECO:0000313" key="3">
    <source>
        <dbReference type="Proteomes" id="UP001322481"/>
    </source>
</evidence>
<proteinExistence type="predicted"/>
<name>A0ABZ0VQ20_9HYPH</name>
<accession>A0ABZ0VQ20</accession>
<protein>
    <submittedName>
        <fullName evidence="2">Uncharacterized protein</fullName>
    </submittedName>
</protein>
<evidence type="ECO:0000313" key="2">
    <source>
        <dbReference type="EMBL" id="WQB99559.1"/>
    </source>
</evidence>
<reference evidence="2 3" key="1">
    <citation type="submission" date="2023-11" db="EMBL/GenBank/DDBJ databases">
        <authorList>
            <person name="Panchal A.K."/>
            <person name="Meaney J.S."/>
            <person name="Karas B.J."/>
            <person name="diCenzo G.C."/>
        </authorList>
    </citation>
    <scope>NUCLEOTIDE SEQUENCE [LARGE SCALE GENOMIC DNA]</scope>
    <source>
        <strain evidence="2 3">NZP2235</strain>
    </source>
</reference>
<dbReference type="RefSeq" id="WP_322414351.1">
    <property type="nucleotide sequence ID" value="NZ_CP139858.1"/>
</dbReference>
<evidence type="ECO:0000256" key="1">
    <source>
        <dbReference type="SAM" id="MobiDB-lite"/>
    </source>
</evidence>
<organism evidence="2 3">
    <name type="scientific">Mesorhizobium huakuii</name>
    <dbReference type="NCBI Taxonomy" id="28104"/>
    <lineage>
        <taxon>Bacteria</taxon>
        <taxon>Pseudomonadati</taxon>
        <taxon>Pseudomonadota</taxon>
        <taxon>Alphaproteobacteria</taxon>
        <taxon>Hyphomicrobiales</taxon>
        <taxon>Phyllobacteriaceae</taxon>
        <taxon>Mesorhizobium</taxon>
    </lineage>
</organism>
<dbReference type="EMBL" id="CP139858">
    <property type="protein sequence ID" value="WQB99559.1"/>
    <property type="molecule type" value="Genomic_DNA"/>
</dbReference>
<sequence length="131" mass="14268">MKESIMLSPFEGKQMSHDESLDSGQLSMLAKILNDYCDRAGIPKGHPAREHFGRRLMDLFQAGVSEPGQLTARMNSGYDEWLGEIGAAGHFKRPKLSSDDQLVGDNIMPGSDLRGRPAAGKGIKVRTSAQP</sequence>
<feature type="region of interest" description="Disordered" evidence="1">
    <location>
        <begin position="93"/>
        <end position="131"/>
    </location>
</feature>
<gene>
    <name evidence="2" type="ORF">U0R22_003742</name>
</gene>
<keyword evidence="3" id="KW-1185">Reference proteome</keyword>